<accession>A0A9X3X9X1</accession>
<evidence type="ECO:0000256" key="1">
    <source>
        <dbReference type="ARBA" id="ARBA00022801"/>
    </source>
</evidence>
<dbReference type="EMBL" id="JAGTJJ010000027">
    <property type="protein sequence ID" value="MDC3985245.1"/>
    <property type="molecule type" value="Genomic_DNA"/>
</dbReference>
<organism evidence="5 6">
    <name type="scientific">Polyangium jinanense</name>
    <dbReference type="NCBI Taxonomy" id="2829994"/>
    <lineage>
        <taxon>Bacteria</taxon>
        <taxon>Pseudomonadati</taxon>
        <taxon>Myxococcota</taxon>
        <taxon>Polyangia</taxon>
        <taxon>Polyangiales</taxon>
        <taxon>Polyangiaceae</taxon>
        <taxon>Polyangium</taxon>
    </lineage>
</organism>
<evidence type="ECO:0000259" key="4">
    <source>
        <dbReference type="SMART" id="SM00939"/>
    </source>
</evidence>
<feature type="chain" id="PRO_5040743636" evidence="3">
    <location>
        <begin position="33"/>
        <end position="655"/>
    </location>
</feature>
<feature type="signal peptide" evidence="3">
    <location>
        <begin position="1"/>
        <end position="32"/>
    </location>
</feature>
<keyword evidence="1 5" id="KW-0378">Hydrolase</keyword>
<feature type="compositionally biased region" description="Low complexity" evidence="2">
    <location>
        <begin position="26"/>
        <end position="35"/>
    </location>
</feature>
<keyword evidence="3" id="KW-0732">Signal</keyword>
<dbReference type="InterPro" id="IPR005674">
    <property type="entry name" value="CocE/Ser_esterase"/>
</dbReference>
<gene>
    <name evidence="5" type="ORF">KEG57_32505</name>
</gene>
<feature type="region of interest" description="Disordered" evidence="2">
    <location>
        <begin position="430"/>
        <end position="456"/>
    </location>
</feature>
<name>A0A9X3X9X1_9BACT</name>
<dbReference type="SUPFAM" id="SSF53474">
    <property type="entry name" value="alpha/beta-Hydrolases"/>
    <property type="match status" value="1"/>
</dbReference>
<dbReference type="Gene3D" id="3.40.50.1820">
    <property type="entry name" value="alpha/beta hydrolase"/>
    <property type="match status" value="1"/>
</dbReference>
<dbReference type="SUPFAM" id="SSF49785">
    <property type="entry name" value="Galactose-binding domain-like"/>
    <property type="match status" value="1"/>
</dbReference>
<feature type="region of interest" description="Disordered" evidence="2">
    <location>
        <begin position="525"/>
        <end position="546"/>
    </location>
</feature>
<evidence type="ECO:0000256" key="3">
    <source>
        <dbReference type="SAM" id="SignalP"/>
    </source>
</evidence>
<dbReference type="NCBIfam" id="TIGR00976">
    <property type="entry name" value="CocE_NonD"/>
    <property type="match status" value="1"/>
</dbReference>
<dbReference type="AlphaFoldDB" id="A0A9X3X9X1"/>
<dbReference type="Gene3D" id="2.60.120.260">
    <property type="entry name" value="Galactose-binding domain-like"/>
    <property type="match status" value="1"/>
</dbReference>
<reference evidence="5 6" key="1">
    <citation type="submission" date="2021-04" db="EMBL/GenBank/DDBJ databases">
        <title>Genome analysis of Polyangium sp.</title>
        <authorList>
            <person name="Li Y."/>
            <person name="Wang J."/>
        </authorList>
    </citation>
    <scope>NUCLEOTIDE SEQUENCE [LARGE SCALE GENOMIC DNA]</scope>
    <source>
        <strain evidence="5 6">SDU14</strain>
    </source>
</reference>
<feature type="region of interest" description="Disordered" evidence="2">
    <location>
        <begin position="26"/>
        <end position="55"/>
    </location>
</feature>
<evidence type="ECO:0000313" key="5">
    <source>
        <dbReference type="EMBL" id="MDC3985245.1"/>
    </source>
</evidence>
<protein>
    <submittedName>
        <fullName evidence="5">CocE/NonD family hydrolase</fullName>
    </submittedName>
</protein>
<comment type="caution">
    <text evidence="5">The sequence shown here is derived from an EMBL/GenBank/DDBJ whole genome shotgun (WGS) entry which is preliminary data.</text>
</comment>
<feature type="domain" description="Xaa-Pro dipeptidyl-peptidase C-terminal" evidence="4">
    <location>
        <begin position="373"/>
        <end position="649"/>
    </location>
</feature>
<dbReference type="InterPro" id="IPR029058">
    <property type="entry name" value="AB_hydrolase_fold"/>
</dbReference>
<keyword evidence="6" id="KW-1185">Reference proteome</keyword>
<dbReference type="InterPro" id="IPR008979">
    <property type="entry name" value="Galactose-bd-like_sf"/>
</dbReference>
<dbReference type="InterPro" id="IPR013736">
    <property type="entry name" value="Xaa-Pro_dipept_C"/>
</dbReference>
<dbReference type="InterPro" id="IPR000383">
    <property type="entry name" value="Xaa-Pro-like_dom"/>
</dbReference>
<dbReference type="Pfam" id="PF02129">
    <property type="entry name" value="Peptidase_S15"/>
    <property type="match status" value="1"/>
</dbReference>
<evidence type="ECO:0000313" key="6">
    <source>
        <dbReference type="Proteomes" id="UP001151081"/>
    </source>
</evidence>
<dbReference type="Gene3D" id="1.10.3020.10">
    <property type="entry name" value="alpha-amino acid ester hydrolase ( Helical cap domain)"/>
    <property type="match status" value="1"/>
</dbReference>
<dbReference type="SMART" id="SM00939">
    <property type="entry name" value="PepX_C"/>
    <property type="match status" value="1"/>
</dbReference>
<evidence type="ECO:0000256" key="2">
    <source>
        <dbReference type="SAM" id="MobiDB-lite"/>
    </source>
</evidence>
<dbReference type="Pfam" id="PF08530">
    <property type="entry name" value="PepX_C"/>
    <property type="match status" value="1"/>
</dbReference>
<dbReference type="Proteomes" id="UP001151081">
    <property type="component" value="Unassembled WGS sequence"/>
</dbReference>
<proteinExistence type="predicted"/>
<sequence>MACYTPPERQAAPLLAPLLALACASANPPSSAKPAENPPTPARADNPAPAPAPRRPAFTMTKAMVPMRDGVKLETVIFSPVDAKKPLPVLFIRSPYGIPEDASDLENPGVDALRADGYIIAAQNCRGRFGSEGTFVITPPPHDPADPRGVDDATDAHDSIEWFVKNVPGNNGRVGMMGTSYGAWTATMALLEPHPALRVIVEEASPADEFTGDDFRHNGAFRLAYGFEYVARMETSKEANTVFSYGRSDLYDFFLDLGPLANVDARHFHGKMPTWNDFVAHPNLDAFLERRAIVSHLRKATIPILNVAGWWDQEDFYGPFGIYATLEKSDAARKNHLVVGPWNHGGWGSPGRKLGPVDFGSDTGVHYRDKIVVPWLAHWLHDKPTEDQPEATIFETGTNRWRTFDRWPPEAGVTKKKLYLRAGRALSFEPPTETGRGAADSYVSDPQNPVPFVPRPIQPLLTGSQWRTWMVEDQRFVDHRPDVLSFSTGPLDADLTVAGDIVAELFASTSGTDSDWIVKLIDVYPEGDPMPPPEPQADGEKPAEPDADMRGYQLMVASRVLRGRFRDSFAKPAPIPPGKVLRYAIDLQTRAHTFRKGHRIMVQVQSTWFPVIDRNPQRYVDSIFAAKESDYVAATQTIARSREAPSAIVLPVLSP</sequence>
<dbReference type="GO" id="GO:0008239">
    <property type="term" value="F:dipeptidyl-peptidase activity"/>
    <property type="evidence" value="ECO:0007669"/>
    <property type="project" value="InterPro"/>
</dbReference>